<dbReference type="GO" id="GO:0016787">
    <property type="term" value="F:hydrolase activity"/>
    <property type="evidence" value="ECO:0007669"/>
    <property type="project" value="UniProtKB-KW"/>
</dbReference>
<accession>A0A378NSL9</accession>
<dbReference type="SUPFAM" id="SSF109604">
    <property type="entry name" value="HD-domain/PDEase-like"/>
    <property type="match status" value="1"/>
</dbReference>
<dbReference type="Pfam" id="PF01966">
    <property type="entry name" value="HD"/>
    <property type="match status" value="1"/>
</dbReference>
<dbReference type="InterPro" id="IPR003607">
    <property type="entry name" value="HD/PDEase_dom"/>
</dbReference>
<dbReference type="Proteomes" id="UP000255234">
    <property type="component" value="Unassembled WGS sequence"/>
</dbReference>
<dbReference type="CDD" id="cd00077">
    <property type="entry name" value="HDc"/>
    <property type="match status" value="1"/>
</dbReference>
<dbReference type="InterPro" id="IPR006674">
    <property type="entry name" value="HD_domain"/>
</dbReference>
<dbReference type="RefSeq" id="WP_115151722.1">
    <property type="nucleotide sequence ID" value="NZ_UGPP01000001.1"/>
</dbReference>
<feature type="domain" description="HD" evidence="1">
    <location>
        <begin position="21"/>
        <end position="125"/>
    </location>
</feature>
<sequence>MTNINNVLLEMINYYQGDPKRIQHFLKVHSFAKFIAEQENLPSDKLYILEIAGLMHDIGIKIAEQKYNSSNGKYQELEGPAPAREILEKLQVDTAVIDRVCFLIAHHHTYNNIDDLDYQILVEADFLVNLYEDNCSKQAVENALNRIFKTKTGINLCKTIYGI</sequence>
<dbReference type="AlphaFoldDB" id="A0A378NSL9"/>
<reference evidence="2 3" key="1">
    <citation type="submission" date="2018-06" db="EMBL/GenBank/DDBJ databases">
        <authorList>
            <consortium name="Pathogen Informatics"/>
            <person name="Doyle S."/>
        </authorList>
    </citation>
    <scope>NUCLEOTIDE SEQUENCE [LARGE SCALE GENOMIC DNA]</scope>
    <source>
        <strain evidence="2 3">NCTC10571</strain>
    </source>
</reference>
<organism evidence="2 3">
    <name type="scientific">Megamonas hypermegale</name>
    <dbReference type="NCBI Taxonomy" id="158847"/>
    <lineage>
        <taxon>Bacteria</taxon>
        <taxon>Bacillati</taxon>
        <taxon>Bacillota</taxon>
        <taxon>Negativicutes</taxon>
        <taxon>Selenomonadales</taxon>
        <taxon>Selenomonadaceae</taxon>
        <taxon>Megamonas</taxon>
    </lineage>
</organism>
<evidence type="ECO:0000313" key="3">
    <source>
        <dbReference type="Proteomes" id="UP000255234"/>
    </source>
</evidence>
<keyword evidence="2" id="KW-0378">Hydrolase</keyword>
<gene>
    <name evidence="2" type="ORF">NCTC10571_01530</name>
</gene>
<dbReference type="Gene3D" id="1.10.3210.10">
    <property type="entry name" value="Hypothetical protein af1432"/>
    <property type="match status" value="1"/>
</dbReference>
<name>A0A378NSL9_9FIRM</name>
<proteinExistence type="predicted"/>
<evidence type="ECO:0000259" key="1">
    <source>
        <dbReference type="Pfam" id="PF01966"/>
    </source>
</evidence>
<dbReference type="EMBL" id="UGPP01000001">
    <property type="protein sequence ID" value="STY71374.1"/>
    <property type="molecule type" value="Genomic_DNA"/>
</dbReference>
<evidence type="ECO:0000313" key="2">
    <source>
        <dbReference type="EMBL" id="STY71374.1"/>
    </source>
</evidence>
<protein>
    <submittedName>
        <fullName evidence="2">Predicted HD superfamily hydrolase</fullName>
    </submittedName>
</protein>